<name>A0A3R6GEZ3_9FIRM</name>
<dbReference type="RefSeq" id="WP_330418614.1">
    <property type="nucleotide sequence ID" value="NZ_QRHP01000061.1"/>
</dbReference>
<accession>A0A3R6GEZ3</accession>
<dbReference type="EMBL" id="QRHP01000061">
    <property type="protein sequence ID" value="RHF79219.1"/>
    <property type="molecule type" value="Genomic_DNA"/>
</dbReference>
<sequence length="149" mass="16554">SRKVEYEDVWDLRNAGDALESGRKSKNPMTGGDWHNYFNENYGADNVTWESASIQDIIDMPSKITDFSPKQISNLASRNGWTVEPLGKGRLAGIPYEQGGGISMHAPNGSSIYIQYHPGSGHHGVMPYYKISSGKNGIVRYYINGERVQ</sequence>
<dbReference type="Proteomes" id="UP000283701">
    <property type="component" value="Unassembled WGS sequence"/>
</dbReference>
<evidence type="ECO:0000313" key="1">
    <source>
        <dbReference type="EMBL" id="RHF79219.1"/>
    </source>
</evidence>
<evidence type="ECO:0000313" key="2">
    <source>
        <dbReference type="Proteomes" id="UP000283701"/>
    </source>
</evidence>
<gene>
    <name evidence="1" type="ORF">DW654_17815</name>
</gene>
<proteinExistence type="predicted"/>
<reference evidence="1 2" key="1">
    <citation type="submission" date="2018-08" db="EMBL/GenBank/DDBJ databases">
        <title>A genome reference for cultivated species of the human gut microbiota.</title>
        <authorList>
            <person name="Zou Y."/>
            <person name="Xue W."/>
            <person name="Luo G."/>
        </authorList>
    </citation>
    <scope>NUCLEOTIDE SEQUENCE [LARGE SCALE GENOMIC DNA]</scope>
    <source>
        <strain evidence="1 2">AM23-23AC</strain>
    </source>
</reference>
<dbReference type="AlphaFoldDB" id="A0A3R6GEZ3"/>
<organism evidence="1 2">
    <name type="scientific">Roseburia inulinivorans</name>
    <dbReference type="NCBI Taxonomy" id="360807"/>
    <lineage>
        <taxon>Bacteria</taxon>
        <taxon>Bacillati</taxon>
        <taxon>Bacillota</taxon>
        <taxon>Clostridia</taxon>
        <taxon>Lachnospirales</taxon>
        <taxon>Lachnospiraceae</taxon>
        <taxon>Roseburia</taxon>
    </lineage>
</organism>
<comment type="caution">
    <text evidence="1">The sequence shown here is derived from an EMBL/GenBank/DDBJ whole genome shotgun (WGS) entry which is preliminary data.</text>
</comment>
<feature type="non-terminal residue" evidence="1">
    <location>
        <position position="1"/>
    </location>
</feature>
<protein>
    <submittedName>
        <fullName evidence="1">Uncharacterized protein</fullName>
    </submittedName>
</protein>